<evidence type="ECO:0000256" key="3">
    <source>
        <dbReference type="ARBA" id="ARBA00022692"/>
    </source>
</evidence>
<dbReference type="Proteomes" id="UP000472676">
    <property type="component" value="Unassembled WGS sequence"/>
</dbReference>
<dbReference type="PANTHER" id="PTHR39087:SF2">
    <property type="entry name" value="UPF0104 MEMBRANE PROTEIN MJ1595"/>
    <property type="match status" value="1"/>
</dbReference>
<evidence type="ECO:0000256" key="2">
    <source>
        <dbReference type="ARBA" id="ARBA00022475"/>
    </source>
</evidence>
<keyword evidence="4 6" id="KW-1133">Transmembrane helix</keyword>
<dbReference type="GO" id="GO:0005886">
    <property type="term" value="C:plasma membrane"/>
    <property type="evidence" value="ECO:0007669"/>
    <property type="project" value="UniProtKB-SubCell"/>
</dbReference>
<dbReference type="PANTHER" id="PTHR39087">
    <property type="entry name" value="UPF0104 MEMBRANE PROTEIN MJ1595"/>
    <property type="match status" value="1"/>
</dbReference>
<protein>
    <recommendedName>
        <fullName evidence="9">Flippase-like domain-containing protein</fullName>
    </recommendedName>
</protein>
<keyword evidence="3 6" id="KW-0812">Transmembrane</keyword>
<keyword evidence="5 6" id="KW-0472">Membrane</keyword>
<comment type="caution">
    <text evidence="7">The sequence shown here is derived from an EMBL/GenBank/DDBJ whole genome shotgun (WGS) entry which is preliminary data.</text>
</comment>
<evidence type="ECO:0000256" key="1">
    <source>
        <dbReference type="ARBA" id="ARBA00004651"/>
    </source>
</evidence>
<dbReference type="EMBL" id="JAAMOW010000003">
    <property type="protein sequence ID" value="NGY04693.1"/>
    <property type="molecule type" value="Genomic_DNA"/>
</dbReference>
<dbReference type="AlphaFoldDB" id="A0A6M2BRH6"/>
<accession>A0A6M2BRH6</accession>
<evidence type="ECO:0000313" key="7">
    <source>
        <dbReference type="EMBL" id="NGY04693.1"/>
    </source>
</evidence>
<dbReference type="InterPro" id="IPR022791">
    <property type="entry name" value="L-PG_synthase/AglD"/>
</dbReference>
<sequence length="310" mass="33380">MTRSAFRPLRPTILVLVAALLYAALVQWLCGWRELLAVWTQLPAWLIPGFVAAMLLSYALRAWRLCRSADEIPRAHYIATLRLLWLHNAANLLLPARLGEFTLPWLLQRRFGISWPRGGGLLLWLRLLDLHCVAALATLAIGLHLDRSWAIAATLFASVLALLPIVLCVAHRRLLQFAPLAARPRVADMLRAIPDDATRLGRELLLTWLAWLAKLAAFALVLQTLAAVSPASALLGAIGGDASTLLPLHAPAGAGSFEAGVLLGLGHGVAGLGAAVTLHLLLLGTALIGALLSFPELPVRHKPDDEPAPC</sequence>
<proteinExistence type="predicted"/>
<feature type="transmembrane region" description="Helical" evidence="6">
    <location>
        <begin position="42"/>
        <end position="60"/>
    </location>
</feature>
<evidence type="ECO:0008006" key="9">
    <source>
        <dbReference type="Google" id="ProtNLM"/>
    </source>
</evidence>
<gene>
    <name evidence="7" type="ORF">G7Y85_07950</name>
</gene>
<dbReference type="Pfam" id="PF03706">
    <property type="entry name" value="LPG_synthase_TM"/>
    <property type="match status" value="1"/>
</dbReference>
<keyword evidence="8" id="KW-1185">Reference proteome</keyword>
<evidence type="ECO:0000256" key="4">
    <source>
        <dbReference type="ARBA" id="ARBA00022989"/>
    </source>
</evidence>
<dbReference type="RefSeq" id="WP_194241133.1">
    <property type="nucleotide sequence ID" value="NZ_JAAMOW010000003.1"/>
</dbReference>
<feature type="transmembrane region" description="Helical" evidence="6">
    <location>
        <begin position="149"/>
        <end position="170"/>
    </location>
</feature>
<feature type="transmembrane region" description="Helical" evidence="6">
    <location>
        <begin position="269"/>
        <end position="292"/>
    </location>
</feature>
<feature type="transmembrane region" description="Helical" evidence="6">
    <location>
        <begin position="123"/>
        <end position="143"/>
    </location>
</feature>
<comment type="subcellular location">
    <subcellularLocation>
        <location evidence="1">Cell membrane</location>
        <topology evidence="1">Multi-pass membrane protein</topology>
    </subcellularLocation>
</comment>
<name>A0A6M2BRH6_9GAMM</name>
<keyword evidence="2" id="KW-1003">Cell membrane</keyword>
<evidence type="ECO:0000256" key="5">
    <source>
        <dbReference type="ARBA" id="ARBA00023136"/>
    </source>
</evidence>
<organism evidence="7 8">
    <name type="scientific">Solimonas terrae</name>
    <dbReference type="NCBI Taxonomy" id="1396819"/>
    <lineage>
        <taxon>Bacteria</taxon>
        <taxon>Pseudomonadati</taxon>
        <taxon>Pseudomonadota</taxon>
        <taxon>Gammaproteobacteria</taxon>
        <taxon>Nevskiales</taxon>
        <taxon>Nevskiaceae</taxon>
        <taxon>Solimonas</taxon>
    </lineage>
</organism>
<evidence type="ECO:0000313" key="8">
    <source>
        <dbReference type="Proteomes" id="UP000472676"/>
    </source>
</evidence>
<evidence type="ECO:0000256" key="6">
    <source>
        <dbReference type="SAM" id="Phobius"/>
    </source>
</evidence>
<feature type="transmembrane region" description="Helical" evidence="6">
    <location>
        <begin position="204"/>
        <end position="226"/>
    </location>
</feature>
<feature type="transmembrane region" description="Helical" evidence="6">
    <location>
        <begin position="12"/>
        <end position="30"/>
    </location>
</feature>
<reference evidence="7 8" key="1">
    <citation type="journal article" date="2014" name="Int. J. Syst. Evol. Microbiol.">
        <title>Solimonas terrae sp. nov., isolated from soil.</title>
        <authorList>
            <person name="Kim S.J."/>
            <person name="Moon J.Y."/>
            <person name="Weon H.Y."/>
            <person name="Ahn J.H."/>
            <person name="Chen W.M."/>
            <person name="Kwon S.W."/>
        </authorList>
    </citation>
    <scope>NUCLEOTIDE SEQUENCE [LARGE SCALE GENOMIC DNA]</scope>
    <source>
        <strain evidence="7 8">KIS83-12</strain>
    </source>
</reference>